<dbReference type="GO" id="GO:0005524">
    <property type="term" value="F:ATP binding"/>
    <property type="evidence" value="ECO:0007669"/>
    <property type="project" value="InterPro"/>
</dbReference>
<feature type="domain" description="Bacterial type II secretion system protein E" evidence="2">
    <location>
        <begin position="116"/>
        <end position="346"/>
    </location>
</feature>
<dbReference type="CDD" id="cd01131">
    <property type="entry name" value="PilT"/>
    <property type="match status" value="1"/>
</dbReference>
<dbReference type="InterPro" id="IPR001482">
    <property type="entry name" value="T2SS/T4SS_dom"/>
</dbReference>
<dbReference type="InterPro" id="IPR050921">
    <property type="entry name" value="T4SS_GSP_E_ATPase"/>
</dbReference>
<protein>
    <submittedName>
        <fullName evidence="3">Type IV pilus twitching motility protein PilT</fullName>
    </submittedName>
</protein>
<dbReference type="PANTHER" id="PTHR30486">
    <property type="entry name" value="TWITCHING MOTILITY PROTEIN PILT"/>
    <property type="match status" value="1"/>
</dbReference>
<dbReference type="PANTHER" id="PTHR30486:SF16">
    <property type="entry name" value="TWITCHING MOTILITY PROTEIN PILT"/>
    <property type="match status" value="1"/>
</dbReference>
<evidence type="ECO:0000313" key="4">
    <source>
        <dbReference type="Proteomes" id="UP000318661"/>
    </source>
</evidence>
<sequence length="392" mass="43643">MHIDDLLRQTVEAKASDLHLTVGVPPMIRIWGKLQPTSQPPLTPEDTFQLAYSMLNTFQKQKFEKNWELDLSYAVTGLGRFRVNVYRQRGSVGVASRVIPETIPAIEELNIPMVLKDLCKLPRGLILVTGPTGHGKSTSLASMIDFINTERAAHIMTIEDPIEYVHHHKKSMINQRELGFDTQTFPNALRAVLREDPNVIMVGEMRDLETISAALTIAETGHLVFATLHTANAAQSIDRIIDVFPPYQQQQIRVQLAAVLEAVVSQQLLPNMQFMAGRSERRTVAAAVGVSAARSSSTGGDGKRTRWPALEELGRVPAVEIMMATPAVRNLIREAKTHQIHTSIQTGAQFGMQTMDQSLFALYTRRLITLENALARAIFPDELRKIIERGGQ</sequence>
<comment type="caution">
    <text evidence="3">The sequence shown here is derived from an EMBL/GenBank/DDBJ whole genome shotgun (WGS) entry which is preliminary data.</text>
</comment>
<dbReference type="InterPro" id="IPR006321">
    <property type="entry name" value="PilT/PilU"/>
</dbReference>
<dbReference type="InterPro" id="IPR027417">
    <property type="entry name" value="P-loop_NTPase"/>
</dbReference>
<dbReference type="NCBIfam" id="TIGR01420">
    <property type="entry name" value="pilT_fam"/>
    <property type="match status" value="1"/>
</dbReference>
<dbReference type="AlphaFoldDB" id="A0A537LEP4"/>
<dbReference type="Gene3D" id="3.40.50.300">
    <property type="entry name" value="P-loop containing nucleotide triphosphate hydrolases"/>
    <property type="match status" value="1"/>
</dbReference>
<dbReference type="SUPFAM" id="SSF52540">
    <property type="entry name" value="P-loop containing nucleoside triphosphate hydrolases"/>
    <property type="match status" value="1"/>
</dbReference>
<comment type="similarity">
    <text evidence="1">Belongs to the GSP E family.</text>
</comment>
<dbReference type="GO" id="GO:0016887">
    <property type="term" value="F:ATP hydrolysis activity"/>
    <property type="evidence" value="ECO:0007669"/>
    <property type="project" value="InterPro"/>
</dbReference>
<proteinExistence type="inferred from homology"/>
<evidence type="ECO:0000256" key="1">
    <source>
        <dbReference type="ARBA" id="ARBA00006611"/>
    </source>
</evidence>
<dbReference type="Proteomes" id="UP000318661">
    <property type="component" value="Unassembled WGS sequence"/>
</dbReference>
<evidence type="ECO:0000313" key="3">
    <source>
        <dbReference type="EMBL" id="TMJ06493.1"/>
    </source>
</evidence>
<name>A0A537LEP4_9BACT</name>
<dbReference type="Pfam" id="PF00437">
    <property type="entry name" value="T2SSE"/>
    <property type="match status" value="1"/>
</dbReference>
<gene>
    <name evidence="3" type="ORF">E6G99_08925</name>
</gene>
<dbReference type="EMBL" id="VBAJ01000228">
    <property type="protein sequence ID" value="TMJ06493.1"/>
    <property type="molecule type" value="Genomic_DNA"/>
</dbReference>
<organism evidence="3 4">
    <name type="scientific">Candidatus Segetimicrobium genomatis</name>
    <dbReference type="NCBI Taxonomy" id="2569760"/>
    <lineage>
        <taxon>Bacteria</taxon>
        <taxon>Bacillati</taxon>
        <taxon>Candidatus Sysuimicrobiota</taxon>
        <taxon>Candidatus Sysuimicrobiia</taxon>
        <taxon>Candidatus Sysuimicrobiales</taxon>
        <taxon>Candidatus Segetimicrobiaceae</taxon>
        <taxon>Candidatus Segetimicrobium</taxon>
    </lineage>
</organism>
<reference evidence="3 4" key="1">
    <citation type="journal article" date="2019" name="Nat. Microbiol.">
        <title>Mediterranean grassland soil C-N compound turnover is dependent on rainfall and depth, and is mediated by genomically divergent microorganisms.</title>
        <authorList>
            <person name="Diamond S."/>
            <person name="Andeer P.F."/>
            <person name="Li Z."/>
            <person name="Crits-Christoph A."/>
            <person name="Burstein D."/>
            <person name="Anantharaman K."/>
            <person name="Lane K.R."/>
            <person name="Thomas B.C."/>
            <person name="Pan C."/>
            <person name="Northen T.R."/>
            <person name="Banfield J.F."/>
        </authorList>
    </citation>
    <scope>NUCLEOTIDE SEQUENCE [LARGE SCALE GENOMIC DNA]</scope>
    <source>
        <strain evidence="3">NP_2</strain>
    </source>
</reference>
<dbReference type="Gene3D" id="3.30.450.90">
    <property type="match status" value="1"/>
</dbReference>
<evidence type="ECO:0000259" key="2">
    <source>
        <dbReference type="Pfam" id="PF00437"/>
    </source>
</evidence>
<accession>A0A537LEP4</accession>